<dbReference type="RefSeq" id="WP_168906485.1">
    <property type="nucleotide sequence ID" value="NZ_CP051428.1"/>
</dbReference>
<dbReference type="PANTHER" id="PTHR30146">
    <property type="entry name" value="LACI-RELATED TRANSCRIPTIONAL REPRESSOR"/>
    <property type="match status" value="1"/>
</dbReference>
<dbReference type="CDD" id="cd01392">
    <property type="entry name" value="HTH_LacI"/>
    <property type="match status" value="1"/>
</dbReference>
<dbReference type="InterPro" id="IPR000843">
    <property type="entry name" value="HTH_LacI"/>
</dbReference>
<keyword evidence="3" id="KW-0804">Transcription</keyword>
<evidence type="ECO:0000259" key="4">
    <source>
        <dbReference type="PROSITE" id="PS50932"/>
    </source>
</evidence>
<reference evidence="5 6" key="1">
    <citation type="submission" date="2020-04" db="EMBL/GenBank/DDBJ databases">
        <title>Novel Paenibacillus strain UniB2 isolated from commercial digestive syrup.</title>
        <authorList>
            <person name="Thorat V."/>
            <person name="Kirdat K."/>
            <person name="Tiwarekar B."/>
            <person name="Yadav A."/>
        </authorList>
    </citation>
    <scope>NUCLEOTIDE SEQUENCE [LARGE SCALE GENOMIC DNA]</scope>
    <source>
        <strain evidence="5 6">UniB2</strain>
    </source>
</reference>
<dbReference type="PROSITE" id="PS00356">
    <property type="entry name" value="HTH_LACI_1"/>
    <property type="match status" value="1"/>
</dbReference>
<dbReference type="GO" id="GO:0003700">
    <property type="term" value="F:DNA-binding transcription factor activity"/>
    <property type="evidence" value="ECO:0007669"/>
    <property type="project" value="TreeGrafter"/>
</dbReference>
<dbReference type="GO" id="GO:0000976">
    <property type="term" value="F:transcription cis-regulatory region binding"/>
    <property type="evidence" value="ECO:0007669"/>
    <property type="project" value="TreeGrafter"/>
</dbReference>
<dbReference type="PRINTS" id="PR00036">
    <property type="entry name" value="HTHLACI"/>
</dbReference>
<dbReference type="SUPFAM" id="SSF47413">
    <property type="entry name" value="lambda repressor-like DNA-binding domains"/>
    <property type="match status" value="1"/>
</dbReference>
<evidence type="ECO:0000313" key="6">
    <source>
        <dbReference type="Proteomes" id="UP000502136"/>
    </source>
</evidence>
<dbReference type="PROSITE" id="PS50932">
    <property type="entry name" value="HTH_LACI_2"/>
    <property type="match status" value="1"/>
</dbReference>
<dbReference type="SMART" id="SM00354">
    <property type="entry name" value="HTH_LACI"/>
    <property type="match status" value="1"/>
</dbReference>
<accession>A0A6H2GTU4</accession>
<proteinExistence type="predicted"/>
<name>A0A6H2GTU4_9BACL</name>
<feature type="domain" description="HTH lacI-type" evidence="4">
    <location>
        <begin position="3"/>
        <end position="57"/>
    </location>
</feature>
<dbReference type="EMBL" id="CP051428">
    <property type="protein sequence ID" value="QJC50830.1"/>
    <property type="molecule type" value="Genomic_DNA"/>
</dbReference>
<keyword evidence="6" id="KW-1185">Reference proteome</keyword>
<dbReference type="AlphaFoldDB" id="A0A6H2GTU4"/>
<evidence type="ECO:0000256" key="1">
    <source>
        <dbReference type="ARBA" id="ARBA00023015"/>
    </source>
</evidence>
<evidence type="ECO:0000313" key="5">
    <source>
        <dbReference type="EMBL" id="QJC50830.1"/>
    </source>
</evidence>
<dbReference type="Pfam" id="PF13377">
    <property type="entry name" value="Peripla_BP_3"/>
    <property type="match status" value="1"/>
</dbReference>
<dbReference type="Gene3D" id="3.40.50.2300">
    <property type="match status" value="2"/>
</dbReference>
<dbReference type="PANTHER" id="PTHR30146:SF109">
    <property type="entry name" value="HTH-TYPE TRANSCRIPTIONAL REGULATOR GALS"/>
    <property type="match status" value="1"/>
</dbReference>
<dbReference type="Gene3D" id="1.10.260.40">
    <property type="entry name" value="lambda repressor-like DNA-binding domains"/>
    <property type="match status" value="1"/>
</dbReference>
<dbReference type="Pfam" id="PF00356">
    <property type="entry name" value="LacI"/>
    <property type="match status" value="1"/>
</dbReference>
<protein>
    <submittedName>
        <fullName evidence="5">LacI family transcriptional regulator</fullName>
    </submittedName>
</protein>
<dbReference type="InterPro" id="IPR046335">
    <property type="entry name" value="LacI/GalR-like_sensor"/>
</dbReference>
<keyword evidence="1" id="KW-0805">Transcription regulation</keyword>
<sequence>MDVKIIDVARAAGVSTATVSRVLNGSPGVTPKTRSRVEAAVQELGYHPNAVAKNLRVQKTKTIAVIVQDINVSYFTEIVKGIENMAYVKHYKVLICDSENQAVKELEYLNLLMNRTVDAAILVSPLVGDGQLTEIAERGYSIAVIGRHIGHEQIPCIYTDNVKFSLEVVRHLAEMGHRDIAFLSGFSDSIDSYERLEGYMKALKEQRLPFRPELIDSGGFSESGGYEAMGRLLDRAGGALTAVYAANDEMALGVYKCCRERGLRIPEDIAVVGVDNNRISKYISPSLSTVNQPKYTMGALLVEKLIDSMNEDQFGDKRVFKVDSELLVRGSSSFRREG</sequence>
<dbReference type="Proteomes" id="UP000502136">
    <property type="component" value="Chromosome"/>
</dbReference>
<dbReference type="KEGG" id="palr:HGI30_04120"/>
<dbReference type="InterPro" id="IPR010982">
    <property type="entry name" value="Lambda_DNA-bd_dom_sf"/>
</dbReference>
<gene>
    <name evidence="5" type="ORF">HGI30_04120</name>
</gene>
<organism evidence="5 6">
    <name type="scientific">Paenibacillus albicereus</name>
    <dbReference type="NCBI Taxonomy" id="2726185"/>
    <lineage>
        <taxon>Bacteria</taxon>
        <taxon>Bacillati</taxon>
        <taxon>Bacillota</taxon>
        <taxon>Bacilli</taxon>
        <taxon>Bacillales</taxon>
        <taxon>Paenibacillaceae</taxon>
        <taxon>Paenibacillus</taxon>
    </lineage>
</organism>
<dbReference type="InterPro" id="IPR028082">
    <property type="entry name" value="Peripla_BP_I"/>
</dbReference>
<evidence type="ECO:0000256" key="3">
    <source>
        <dbReference type="ARBA" id="ARBA00023163"/>
    </source>
</evidence>
<evidence type="ECO:0000256" key="2">
    <source>
        <dbReference type="ARBA" id="ARBA00023125"/>
    </source>
</evidence>
<dbReference type="SUPFAM" id="SSF53822">
    <property type="entry name" value="Periplasmic binding protein-like I"/>
    <property type="match status" value="1"/>
</dbReference>
<keyword evidence="2" id="KW-0238">DNA-binding</keyword>
<dbReference type="CDD" id="cd06267">
    <property type="entry name" value="PBP1_LacI_sugar_binding-like"/>
    <property type="match status" value="1"/>
</dbReference>